<dbReference type="PIRSF" id="PIRSF005211">
    <property type="entry name" value="Ab_hydro_YheT"/>
    <property type="match status" value="1"/>
</dbReference>
<dbReference type="Gene3D" id="3.40.50.1820">
    <property type="entry name" value="alpha/beta hydrolase"/>
    <property type="match status" value="1"/>
</dbReference>
<dbReference type="OrthoDB" id="332676at2"/>
<dbReference type="InterPro" id="IPR050960">
    <property type="entry name" value="AB_hydrolase_4_sf"/>
</dbReference>
<evidence type="ECO:0000313" key="6">
    <source>
        <dbReference type="EMBL" id="SFM84837.1"/>
    </source>
</evidence>
<dbReference type="Proteomes" id="UP000199149">
    <property type="component" value="Unassembled WGS sequence"/>
</dbReference>
<keyword evidence="3" id="KW-0378">Hydrolase</keyword>
<dbReference type="GO" id="GO:0034338">
    <property type="term" value="F:short-chain carboxylesterase activity"/>
    <property type="evidence" value="ECO:0007669"/>
    <property type="project" value="TreeGrafter"/>
</dbReference>
<feature type="active site" description="Charge relay system" evidence="4">
    <location>
        <position position="266"/>
    </location>
</feature>
<name>A0A1I4U795_9FLAO</name>
<protein>
    <recommendedName>
        <fullName evidence="5">AB hydrolase-1 domain-containing protein</fullName>
    </recommendedName>
</protein>
<dbReference type="InterPro" id="IPR029058">
    <property type="entry name" value="AB_hydrolase_fold"/>
</dbReference>
<dbReference type="InterPro" id="IPR012020">
    <property type="entry name" value="ABHD4"/>
</dbReference>
<dbReference type="PANTHER" id="PTHR10794">
    <property type="entry name" value="ABHYDROLASE DOMAIN-CONTAINING PROTEIN"/>
    <property type="match status" value="1"/>
</dbReference>
<dbReference type="GO" id="GO:0047372">
    <property type="term" value="F:monoacylglycerol lipase activity"/>
    <property type="evidence" value="ECO:0007669"/>
    <property type="project" value="TreeGrafter"/>
</dbReference>
<gene>
    <name evidence="6" type="ORF">SAMN05421738_103108</name>
</gene>
<dbReference type="Pfam" id="PF00561">
    <property type="entry name" value="Abhydrolase_1"/>
    <property type="match status" value="1"/>
</dbReference>
<comment type="similarity">
    <text evidence="1">Belongs to the AB hydrolase superfamily. AB hydrolase 4 family.</text>
</comment>
<dbReference type="STRING" id="684065.SAMN05421738_103108"/>
<evidence type="ECO:0000313" key="7">
    <source>
        <dbReference type="Proteomes" id="UP000199149"/>
    </source>
</evidence>
<dbReference type="SUPFAM" id="SSF53474">
    <property type="entry name" value="alpha/beta-Hydrolases"/>
    <property type="match status" value="1"/>
</dbReference>
<dbReference type="RefSeq" id="WP_092906671.1">
    <property type="nucleotide sequence ID" value="NZ_FOUZ01000003.1"/>
</dbReference>
<evidence type="ECO:0000256" key="1">
    <source>
        <dbReference type="ARBA" id="ARBA00010884"/>
    </source>
</evidence>
<evidence type="ECO:0000256" key="4">
    <source>
        <dbReference type="PIRSR" id="PIRSR005211-1"/>
    </source>
</evidence>
<dbReference type="InterPro" id="IPR000073">
    <property type="entry name" value="AB_hydrolase_1"/>
</dbReference>
<evidence type="ECO:0000256" key="3">
    <source>
        <dbReference type="ARBA" id="ARBA00022801"/>
    </source>
</evidence>
<sequence length="321" mass="37054">MPYIEKSTYPKPNFINRNAHLSTIIPAKFKKYPAPNYTREKITTDDGDFLNLDWRKHQNKERLVILFHGLEGDSKRTYLNSCSDYFFEKDFNILAWNHRSCGGEMNTTCRLYHHGATDDIQRVVDKAIDEGYQRIYLVGYSMGGALILNYLGNHQINPKIKGAVSFSAPISLKSSADTLKQFPNTVYFKNFKRTLVPKFQEKAKQFPGLLNEEMIDKIKTFDEIDEYFTAAMHGYSSKEDYYDKASPATVLDNITIPCLIVNAANDPFLGLDCYPIERFKNHKFCYFEMPKYGGHCGFPLENNSHSWAEIRAFEFIESLSL</sequence>
<feature type="active site" description="Charge relay system" evidence="4">
    <location>
        <position position="141"/>
    </location>
</feature>
<evidence type="ECO:0000256" key="2">
    <source>
        <dbReference type="ARBA" id="ARBA00022487"/>
    </source>
</evidence>
<evidence type="ECO:0000259" key="5">
    <source>
        <dbReference type="Pfam" id="PF00561"/>
    </source>
</evidence>
<proteinExistence type="inferred from homology"/>
<dbReference type="PANTHER" id="PTHR10794:SF63">
    <property type="entry name" value="ALPHA_BETA HYDROLASE 1, ISOFORM A"/>
    <property type="match status" value="1"/>
</dbReference>
<dbReference type="InterPro" id="IPR000952">
    <property type="entry name" value="AB_hydrolase_4_CS"/>
</dbReference>
<dbReference type="EMBL" id="FOUZ01000003">
    <property type="protein sequence ID" value="SFM84837.1"/>
    <property type="molecule type" value="Genomic_DNA"/>
</dbReference>
<feature type="active site" description="Charge relay system" evidence="4">
    <location>
        <position position="295"/>
    </location>
</feature>
<reference evidence="7" key="1">
    <citation type="submission" date="2016-10" db="EMBL/GenBank/DDBJ databases">
        <authorList>
            <person name="Varghese N."/>
            <person name="Submissions S."/>
        </authorList>
    </citation>
    <scope>NUCLEOTIDE SEQUENCE [LARGE SCALE GENOMIC DNA]</scope>
    <source>
        <strain evidence="7">XJ109</strain>
    </source>
</reference>
<keyword evidence="7" id="KW-1185">Reference proteome</keyword>
<dbReference type="PROSITE" id="PS01133">
    <property type="entry name" value="UPF0017"/>
    <property type="match status" value="1"/>
</dbReference>
<dbReference type="AlphaFoldDB" id="A0A1I4U795"/>
<feature type="domain" description="AB hydrolase-1" evidence="5">
    <location>
        <begin position="63"/>
        <end position="271"/>
    </location>
</feature>
<accession>A0A1I4U795</accession>
<keyword evidence="2" id="KW-0719">Serine esterase</keyword>
<organism evidence="6 7">
    <name type="scientific">Algoriella xinjiangensis</name>
    <dbReference type="NCBI Taxonomy" id="684065"/>
    <lineage>
        <taxon>Bacteria</taxon>
        <taxon>Pseudomonadati</taxon>
        <taxon>Bacteroidota</taxon>
        <taxon>Flavobacteriia</taxon>
        <taxon>Flavobacteriales</taxon>
        <taxon>Weeksellaceae</taxon>
        <taxon>Algoriella</taxon>
    </lineage>
</organism>